<gene>
    <name evidence="2" type="ORF">LUZ63_017142</name>
</gene>
<dbReference type="Pfam" id="PF24758">
    <property type="entry name" value="LRR_At5g56370"/>
    <property type="match status" value="1"/>
</dbReference>
<dbReference type="Proteomes" id="UP001151287">
    <property type="component" value="Unassembled WGS sequence"/>
</dbReference>
<dbReference type="InterPro" id="IPR055411">
    <property type="entry name" value="LRR_FXL15/At3g58940/PEG3-like"/>
</dbReference>
<evidence type="ECO:0000313" key="2">
    <source>
        <dbReference type="EMBL" id="KAJ1685752.1"/>
    </source>
</evidence>
<dbReference type="InterPro" id="IPR055302">
    <property type="entry name" value="F-box_dom-containing"/>
</dbReference>
<dbReference type="Pfam" id="PF00646">
    <property type="entry name" value="F-box"/>
    <property type="match status" value="1"/>
</dbReference>
<organism evidence="2 3">
    <name type="scientific">Rhynchospora breviuscula</name>
    <dbReference type="NCBI Taxonomy" id="2022672"/>
    <lineage>
        <taxon>Eukaryota</taxon>
        <taxon>Viridiplantae</taxon>
        <taxon>Streptophyta</taxon>
        <taxon>Embryophyta</taxon>
        <taxon>Tracheophyta</taxon>
        <taxon>Spermatophyta</taxon>
        <taxon>Magnoliopsida</taxon>
        <taxon>Liliopsida</taxon>
        <taxon>Poales</taxon>
        <taxon>Cyperaceae</taxon>
        <taxon>Cyperoideae</taxon>
        <taxon>Rhynchosporeae</taxon>
        <taxon>Rhynchospora</taxon>
    </lineage>
</organism>
<dbReference type="Gene3D" id="1.20.1280.50">
    <property type="match status" value="1"/>
</dbReference>
<sequence length="437" mass="49769">MAEADRISLLPFDIIIKILSHLQFKDVVRTSAVAPSFRHLLTLVPSLRLCCHRDRLGDTLDFSTSSDVFSWVERVNRLVSSSRVPLVDFELTLTVAARNFGAQLSPLLPSLFELLLQKGGGLETLYLKLPSRDMVILIHLPYFHALKVLDLNFCHVILPTGFRGFNHLTTLRMHVVQISNDDLNSLIRPSCNLTTLSVFGCVPSSNPLSVNISLPLLRHLDFIIDEYVEKVLVISAPCLEEARFSEAWTDEYDLKLARVILELVTSVPMVSSLELSLNVRKYFSLVALPTFPRLRCLKFPLYINTKDKRTYDALIWLLRSMPFLEELQVLLFAYSSRAAILQRELLVKKHDDLSCLNQTLKTVRIRSEHLGVVMTGITVVKFFMLNAKELKLMKIEYCRGSEIEPRMVEELQKSELTSSDAEVIIKGLTETDYLFGR</sequence>
<dbReference type="AlphaFoldDB" id="A0A9Q0HF85"/>
<dbReference type="EMBL" id="JAMQYH010000005">
    <property type="protein sequence ID" value="KAJ1685752.1"/>
    <property type="molecule type" value="Genomic_DNA"/>
</dbReference>
<dbReference type="PANTHER" id="PTHR32141">
    <property type="match status" value="1"/>
</dbReference>
<dbReference type="PANTHER" id="PTHR32141:SF179">
    <property type="entry name" value="F-BOX DOMAIN-CONTAINING PROTEIN"/>
    <property type="match status" value="1"/>
</dbReference>
<evidence type="ECO:0000313" key="3">
    <source>
        <dbReference type="Proteomes" id="UP001151287"/>
    </source>
</evidence>
<dbReference type="InterPro" id="IPR001810">
    <property type="entry name" value="F-box_dom"/>
</dbReference>
<dbReference type="OrthoDB" id="10299323at2759"/>
<comment type="caution">
    <text evidence="2">The sequence shown here is derived from an EMBL/GenBank/DDBJ whole genome shotgun (WGS) entry which is preliminary data.</text>
</comment>
<protein>
    <recommendedName>
        <fullName evidence="1">F-box domain-containing protein</fullName>
    </recommendedName>
</protein>
<dbReference type="SUPFAM" id="SSF81383">
    <property type="entry name" value="F-box domain"/>
    <property type="match status" value="1"/>
</dbReference>
<accession>A0A9Q0HF85</accession>
<evidence type="ECO:0000259" key="1">
    <source>
        <dbReference type="PROSITE" id="PS50181"/>
    </source>
</evidence>
<keyword evidence="3" id="KW-1185">Reference proteome</keyword>
<dbReference type="InterPro" id="IPR032675">
    <property type="entry name" value="LRR_dom_sf"/>
</dbReference>
<proteinExistence type="predicted"/>
<reference evidence="2" key="1">
    <citation type="journal article" date="2022" name="Cell">
        <title>Repeat-based holocentromeres influence genome architecture and karyotype evolution.</title>
        <authorList>
            <person name="Hofstatter P.G."/>
            <person name="Thangavel G."/>
            <person name="Lux T."/>
            <person name="Neumann P."/>
            <person name="Vondrak T."/>
            <person name="Novak P."/>
            <person name="Zhang M."/>
            <person name="Costa L."/>
            <person name="Castellani M."/>
            <person name="Scott A."/>
            <person name="Toegelov H."/>
            <person name="Fuchs J."/>
            <person name="Mata-Sucre Y."/>
            <person name="Dias Y."/>
            <person name="Vanzela A.L.L."/>
            <person name="Huettel B."/>
            <person name="Almeida C.C.S."/>
            <person name="Simkova H."/>
            <person name="Souza G."/>
            <person name="Pedrosa-Harand A."/>
            <person name="Macas J."/>
            <person name="Mayer K.F.X."/>
            <person name="Houben A."/>
            <person name="Marques A."/>
        </authorList>
    </citation>
    <scope>NUCLEOTIDE SEQUENCE</scope>
    <source>
        <strain evidence="2">RhyBre1mFocal</strain>
    </source>
</reference>
<dbReference type="Gene3D" id="3.80.10.10">
    <property type="entry name" value="Ribonuclease Inhibitor"/>
    <property type="match status" value="1"/>
</dbReference>
<dbReference type="SUPFAM" id="SSF52047">
    <property type="entry name" value="RNI-like"/>
    <property type="match status" value="1"/>
</dbReference>
<feature type="domain" description="F-box" evidence="1">
    <location>
        <begin position="4"/>
        <end position="41"/>
    </location>
</feature>
<dbReference type="InterPro" id="IPR036047">
    <property type="entry name" value="F-box-like_dom_sf"/>
</dbReference>
<name>A0A9Q0HF85_9POAL</name>
<dbReference type="PROSITE" id="PS50181">
    <property type="entry name" value="FBOX"/>
    <property type="match status" value="1"/>
</dbReference>